<sequence length="372" mass="41090">MQADTIDSIPTSKEKASIVAHDAKSSARSVERPNKHSFDYVIRSSVAGGIAGCVAKTAVAPLDRVKILFQTANPQYSHHANTWMGLGRALRDIYGRQGIRGLFRGHLATLLKIYPYAALNYAAYEQYRALLISLKCQETWIRRFSAGALAGVTTVFFTYPLGLLRVRLAFETKTKGSSLVSMIREIYHERTHSFASPQSTPRIAHEVSSHAIATTSTVPLHKALANFYRGFSITLLGMVPYAGVSFLLHDTIGDLFRLLSIRRYTTLPHSKNTPSDQRAPLRACAELTSGGLSGAISQTVAYPLEVTRRRMQVGGAVGHRRHLSIRETMGTIFRDRGISGFFVGLSIGYVKVVPLVAVSFYTYERLKMHLGI</sequence>
<accession>A0ACB6R076</accession>
<comment type="caution">
    <text evidence="1">The sequence shown here is derived from an EMBL/GenBank/DDBJ whole genome shotgun (WGS) entry which is preliminary data.</text>
</comment>
<evidence type="ECO:0000313" key="1">
    <source>
        <dbReference type="EMBL" id="KAF2471725.1"/>
    </source>
</evidence>
<keyword evidence="2" id="KW-1185">Reference proteome</keyword>
<proteinExistence type="predicted"/>
<protein>
    <submittedName>
        <fullName evidence="1">Mitochondrial carrier protein LEU5</fullName>
    </submittedName>
</protein>
<name>A0ACB6R076_9PLEO</name>
<reference evidence="1" key="1">
    <citation type="journal article" date="2020" name="Stud. Mycol.">
        <title>101 Dothideomycetes genomes: a test case for predicting lifestyles and emergence of pathogens.</title>
        <authorList>
            <person name="Haridas S."/>
            <person name="Albert R."/>
            <person name="Binder M."/>
            <person name="Bloem J."/>
            <person name="Labutti K."/>
            <person name="Salamov A."/>
            <person name="Andreopoulos B."/>
            <person name="Baker S."/>
            <person name="Barry K."/>
            <person name="Bills G."/>
            <person name="Bluhm B."/>
            <person name="Cannon C."/>
            <person name="Castanera R."/>
            <person name="Culley D."/>
            <person name="Daum C."/>
            <person name="Ezra D."/>
            <person name="Gonzalez J."/>
            <person name="Henrissat B."/>
            <person name="Kuo A."/>
            <person name="Liang C."/>
            <person name="Lipzen A."/>
            <person name="Lutzoni F."/>
            <person name="Magnuson J."/>
            <person name="Mondo S."/>
            <person name="Nolan M."/>
            <person name="Ohm R."/>
            <person name="Pangilinan J."/>
            <person name="Park H.-J."/>
            <person name="Ramirez L."/>
            <person name="Alfaro M."/>
            <person name="Sun H."/>
            <person name="Tritt A."/>
            <person name="Yoshinaga Y."/>
            <person name="Zwiers L.-H."/>
            <person name="Turgeon B."/>
            <person name="Goodwin S."/>
            <person name="Spatafora J."/>
            <person name="Crous P."/>
            <person name="Grigoriev I."/>
        </authorList>
    </citation>
    <scope>NUCLEOTIDE SEQUENCE</scope>
    <source>
        <strain evidence="1">ATCC 200398</strain>
    </source>
</reference>
<dbReference type="Proteomes" id="UP000799755">
    <property type="component" value="Unassembled WGS sequence"/>
</dbReference>
<gene>
    <name evidence="1" type="ORF">BDR25DRAFT_222144</name>
</gene>
<dbReference type="EMBL" id="MU003504">
    <property type="protein sequence ID" value="KAF2471725.1"/>
    <property type="molecule type" value="Genomic_DNA"/>
</dbReference>
<evidence type="ECO:0000313" key="2">
    <source>
        <dbReference type="Proteomes" id="UP000799755"/>
    </source>
</evidence>
<organism evidence="1 2">
    <name type="scientific">Lindgomyces ingoldianus</name>
    <dbReference type="NCBI Taxonomy" id="673940"/>
    <lineage>
        <taxon>Eukaryota</taxon>
        <taxon>Fungi</taxon>
        <taxon>Dikarya</taxon>
        <taxon>Ascomycota</taxon>
        <taxon>Pezizomycotina</taxon>
        <taxon>Dothideomycetes</taxon>
        <taxon>Pleosporomycetidae</taxon>
        <taxon>Pleosporales</taxon>
        <taxon>Lindgomycetaceae</taxon>
        <taxon>Lindgomyces</taxon>
    </lineage>
</organism>